<keyword evidence="1" id="KW-0732">Signal</keyword>
<evidence type="ECO:0000256" key="1">
    <source>
        <dbReference type="SAM" id="SignalP"/>
    </source>
</evidence>
<dbReference type="EMBL" id="JBAWTH010000026">
    <property type="protein sequence ID" value="KAL2286040.1"/>
    <property type="molecule type" value="Genomic_DNA"/>
</dbReference>
<evidence type="ECO:0000313" key="3">
    <source>
        <dbReference type="Proteomes" id="UP001600888"/>
    </source>
</evidence>
<gene>
    <name evidence="2" type="ORF">FJTKL_07283</name>
</gene>
<accession>A0ABR4EUC0</accession>
<comment type="caution">
    <text evidence="2">The sequence shown here is derived from an EMBL/GenBank/DDBJ whole genome shotgun (WGS) entry which is preliminary data.</text>
</comment>
<feature type="signal peptide" evidence="1">
    <location>
        <begin position="1"/>
        <end position="19"/>
    </location>
</feature>
<evidence type="ECO:0000313" key="2">
    <source>
        <dbReference type="EMBL" id="KAL2286040.1"/>
    </source>
</evidence>
<dbReference type="Proteomes" id="UP001600888">
    <property type="component" value="Unassembled WGS sequence"/>
</dbReference>
<reference evidence="2 3" key="1">
    <citation type="submission" date="2024-03" db="EMBL/GenBank/DDBJ databases">
        <title>A high-quality draft genome sequence of Diaporthe vaccinii, a causative agent of upright dieback and viscid rot disease in cranberry plants.</title>
        <authorList>
            <person name="Sarrasin M."/>
            <person name="Lang B.F."/>
            <person name="Burger G."/>
        </authorList>
    </citation>
    <scope>NUCLEOTIDE SEQUENCE [LARGE SCALE GENOMIC DNA]</scope>
    <source>
        <strain evidence="2 3">IS7</strain>
    </source>
</reference>
<feature type="chain" id="PRO_5045045243" evidence="1">
    <location>
        <begin position="20"/>
        <end position="200"/>
    </location>
</feature>
<sequence>MQLNFFALFCSLAIGGTTALHVKREGAPTSASTCSDVTKTVTSIATISYGTTKTTTVTVIKTETDEVTKTVTATGPGATVTKTESYTVTTVKPGPTQTVSYTVTATGPGTTVTKTESYTVTTTKPGSTCATSKPSCPTLTSTATYCKSCLVPDCSTTSYLTKPAGCDVLPTATVSFPCDDPDSCNKIGCKTVYSIQTQTA</sequence>
<protein>
    <submittedName>
        <fullName evidence="2">Uncharacterized protein</fullName>
    </submittedName>
</protein>
<proteinExistence type="predicted"/>
<name>A0ABR4EUC0_9PEZI</name>
<organism evidence="2 3">
    <name type="scientific">Diaporthe vaccinii</name>
    <dbReference type="NCBI Taxonomy" id="105482"/>
    <lineage>
        <taxon>Eukaryota</taxon>
        <taxon>Fungi</taxon>
        <taxon>Dikarya</taxon>
        <taxon>Ascomycota</taxon>
        <taxon>Pezizomycotina</taxon>
        <taxon>Sordariomycetes</taxon>
        <taxon>Sordariomycetidae</taxon>
        <taxon>Diaporthales</taxon>
        <taxon>Diaporthaceae</taxon>
        <taxon>Diaporthe</taxon>
        <taxon>Diaporthe eres species complex</taxon>
    </lineage>
</organism>
<keyword evidence="3" id="KW-1185">Reference proteome</keyword>